<evidence type="ECO:0000313" key="5">
    <source>
        <dbReference type="Proteomes" id="UP001642409"/>
    </source>
</evidence>
<evidence type="ECO:0000256" key="1">
    <source>
        <dbReference type="ARBA" id="ARBA00022614"/>
    </source>
</evidence>
<dbReference type="SUPFAM" id="SSF52058">
    <property type="entry name" value="L domain-like"/>
    <property type="match status" value="1"/>
</dbReference>
<dbReference type="PRINTS" id="PR00019">
    <property type="entry name" value="LEURICHRPT"/>
</dbReference>
<evidence type="ECO:0000313" key="4">
    <source>
        <dbReference type="EMBL" id="CAL6011213.1"/>
    </source>
</evidence>
<dbReference type="InterPro" id="IPR003591">
    <property type="entry name" value="Leu-rich_rpt_typical-subtyp"/>
</dbReference>
<dbReference type="PROSITE" id="PS51450">
    <property type="entry name" value="LRR"/>
    <property type="match status" value="3"/>
</dbReference>
<dbReference type="EMBL" id="CATOUU010000664">
    <property type="protein sequence ID" value="CAI9939401.1"/>
    <property type="molecule type" value="Genomic_DNA"/>
</dbReference>
<keyword evidence="3" id="KW-0675">Receptor</keyword>
<evidence type="ECO:0000313" key="3">
    <source>
        <dbReference type="EMBL" id="CAI9939401.1"/>
    </source>
</evidence>
<proteinExistence type="predicted"/>
<dbReference type="Pfam" id="PF12799">
    <property type="entry name" value="LRR_4"/>
    <property type="match status" value="1"/>
</dbReference>
<dbReference type="PANTHER" id="PTHR46652:SF3">
    <property type="entry name" value="LEUCINE-RICH REPEAT-CONTAINING PROTEIN 9"/>
    <property type="match status" value="1"/>
</dbReference>
<dbReference type="SMART" id="SM00369">
    <property type="entry name" value="LRR_TYP"/>
    <property type="match status" value="3"/>
</dbReference>
<dbReference type="Gene3D" id="3.80.10.10">
    <property type="entry name" value="Ribonuclease Inhibitor"/>
    <property type="match status" value="1"/>
</dbReference>
<dbReference type="InterPro" id="IPR001611">
    <property type="entry name" value="Leu-rich_rpt"/>
</dbReference>
<dbReference type="Proteomes" id="UP001642409">
    <property type="component" value="Unassembled WGS sequence"/>
</dbReference>
<dbReference type="AlphaFoldDB" id="A0AA86U4N1"/>
<dbReference type="SMART" id="SM00365">
    <property type="entry name" value="LRR_SD22"/>
    <property type="match status" value="5"/>
</dbReference>
<organism evidence="3">
    <name type="scientific">Hexamita inflata</name>
    <dbReference type="NCBI Taxonomy" id="28002"/>
    <lineage>
        <taxon>Eukaryota</taxon>
        <taxon>Metamonada</taxon>
        <taxon>Diplomonadida</taxon>
        <taxon>Hexamitidae</taxon>
        <taxon>Hexamitinae</taxon>
        <taxon>Hexamita</taxon>
    </lineage>
</organism>
<accession>A0AA86U4N1</accession>
<keyword evidence="2" id="KW-0677">Repeat</keyword>
<dbReference type="InterPro" id="IPR050836">
    <property type="entry name" value="SDS22/Internalin_LRR"/>
</dbReference>
<keyword evidence="1" id="KW-0433">Leucine-rich repeat</keyword>
<dbReference type="Pfam" id="PF13516">
    <property type="entry name" value="LRR_6"/>
    <property type="match status" value="1"/>
</dbReference>
<name>A0AA86U4N1_9EUKA</name>
<reference evidence="3" key="1">
    <citation type="submission" date="2023-06" db="EMBL/GenBank/DDBJ databases">
        <authorList>
            <person name="Kurt Z."/>
        </authorList>
    </citation>
    <scope>NUCLEOTIDE SEQUENCE</scope>
</reference>
<keyword evidence="5" id="KW-1185">Reference proteome</keyword>
<reference evidence="4 5" key="2">
    <citation type="submission" date="2024-07" db="EMBL/GenBank/DDBJ databases">
        <authorList>
            <person name="Akdeniz Z."/>
        </authorList>
    </citation>
    <scope>NUCLEOTIDE SEQUENCE [LARGE SCALE GENOMIC DNA]</scope>
</reference>
<dbReference type="InterPro" id="IPR032675">
    <property type="entry name" value="LRR_dom_sf"/>
</dbReference>
<protein>
    <submittedName>
        <fullName evidence="3">Receptor-like protein</fullName>
    </submittedName>
    <submittedName>
        <fullName evidence="4">Receptor-like_protein</fullName>
    </submittedName>
</protein>
<comment type="caution">
    <text evidence="3">The sequence shown here is derived from an EMBL/GenBank/DDBJ whole genome shotgun (WGS) entry which is preliminary data.</text>
</comment>
<sequence length="462" mass="53067">MTEQNQNVLNEEYDVKMILKYAGQIKDGNLQIGNYFGGGDPEVTNLRFLEKFDIQTLKIYISSDMSVQLRSSLLKELSIFNEREYDQDEKQTQRLNMQIDDLELENLEVLDLHNSVKNDQLYNLAKFKKLHTLDVSFNNVDLTHIHIAKSLTKLTMVSCGLKNINLISSLVNLEELDISLNEDLDLSPLYKIDSLTKLSVCSCGLKNIHQIVQLTNLEVLDISSNKLQTIDSIGQLVNLKELDISGNKKLDINPLKNLVGLIKLDMRNCALTQLSALQPLFNLQTLDLSYNPNIIITELKYLKKLKHLNLASCNFVSVYVLRPLMNLEELDISDNKILYLDAAFNQMTKLEKLIAEKNRISDFSQLEQHPNYNIINENGCRCFEISNQEDPSQAELYLANHFRSIERPNLKLKEIQVSYRTFETALNNFKKQINSVINSYNHIQFTSSVAHLFEKLTQTISQ</sequence>
<dbReference type="InterPro" id="IPR025875">
    <property type="entry name" value="Leu-rich_rpt_4"/>
</dbReference>
<dbReference type="EMBL" id="CAXDID020000063">
    <property type="protein sequence ID" value="CAL6011213.1"/>
    <property type="molecule type" value="Genomic_DNA"/>
</dbReference>
<dbReference type="PANTHER" id="PTHR46652">
    <property type="entry name" value="LEUCINE-RICH REPEAT AND IQ DOMAIN-CONTAINING PROTEIN 1-RELATED"/>
    <property type="match status" value="1"/>
</dbReference>
<evidence type="ECO:0000256" key="2">
    <source>
        <dbReference type="ARBA" id="ARBA00022737"/>
    </source>
</evidence>
<gene>
    <name evidence="4" type="ORF">HINF_LOCUS22591</name>
    <name evidence="3" type="ORF">HINF_LOCUS27046</name>
</gene>